<comment type="caution">
    <text evidence="8">The sequence shown here is derived from an EMBL/GenBank/DDBJ whole genome shotgun (WGS) entry which is preliminary data.</text>
</comment>
<feature type="transmembrane region" description="Helical" evidence="6">
    <location>
        <begin position="606"/>
        <end position="626"/>
    </location>
</feature>
<dbReference type="EMBL" id="JBHTAP010000001">
    <property type="protein sequence ID" value="MFC7234672.1"/>
    <property type="molecule type" value="Genomic_DNA"/>
</dbReference>
<dbReference type="PANTHER" id="PTHR35402:SF1">
    <property type="entry name" value="TYPE II SECRETION SYSTEM PROTEIN GSPF DOMAIN-CONTAINING PROTEIN"/>
    <property type="match status" value="1"/>
</dbReference>
<protein>
    <submittedName>
        <fullName evidence="8">Type II secretion system F family protein</fullName>
    </submittedName>
</protein>
<evidence type="ECO:0000313" key="8">
    <source>
        <dbReference type="EMBL" id="MFC7234672.1"/>
    </source>
</evidence>
<feature type="transmembrane region" description="Helical" evidence="6">
    <location>
        <begin position="257"/>
        <end position="282"/>
    </location>
</feature>
<evidence type="ECO:0000259" key="7">
    <source>
        <dbReference type="Pfam" id="PF00482"/>
    </source>
</evidence>
<evidence type="ECO:0000256" key="6">
    <source>
        <dbReference type="SAM" id="Phobius"/>
    </source>
</evidence>
<evidence type="ECO:0000256" key="5">
    <source>
        <dbReference type="ARBA" id="ARBA00023136"/>
    </source>
</evidence>
<feature type="transmembrane region" description="Helical" evidence="6">
    <location>
        <begin position="354"/>
        <end position="373"/>
    </location>
</feature>
<comment type="subcellular location">
    <subcellularLocation>
        <location evidence="1">Cell membrane</location>
        <topology evidence="1">Multi-pass membrane protein</topology>
    </subcellularLocation>
</comment>
<keyword evidence="9" id="KW-1185">Reference proteome</keyword>
<feature type="transmembrane region" description="Helical" evidence="6">
    <location>
        <begin position="302"/>
        <end position="323"/>
    </location>
</feature>
<dbReference type="GO" id="GO:0005886">
    <property type="term" value="C:plasma membrane"/>
    <property type="evidence" value="ECO:0007669"/>
    <property type="project" value="UniProtKB-SubCell"/>
</dbReference>
<feature type="domain" description="Type II secretion system protein GspF" evidence="7">
    <location>
        <begin position="161"/>
        <end position="276"/>
    </location>
</feature>
<organism evidence="8 9">
    <name type="scientific">Halosegnis marinus</name>
    <dbReference type="NCBI Taxonomy" id="3034023"/>
    <lineage>
        <taxon>Archaea</taxon>
        <taxon>Methanobacteriati</taxon>
        <taxon>Methanobacteriota</taxon>
        <taxon>Stenosarchaea group</taxon>
        <taxon>Halobacteria</taxon>
        <taxon>Halobacteriales</taxon>
        <taxon>Natronomonadaceae</taxon>
        <taxon>Halosegnis</taxon>
    </lineage>
</organism>
<feature type="transmembrane region" description="Helical" evidence="6">
    <location>
        <begin position="379"/>
        <end position="396"/>
    </location>
</feature>
<gene>
    <name evidence="8" type="ORF">ACFQJ4_04985</name>
</gene>
<accession>A0ABD5ZMZ5</accession>
<dbReference type="GeneID" id="79266340"/>
<proteinExistence type="predicted"/>
<sequence length="628" mass="65553">MATGRERESPPRSGGVPGVVDRGLYALFARHAEDGHARDRRRFRAANRPGSFDRYLVRVYGLSWLVGTLAATLALVAALLVPPATLDAALAGTPLAATVPVRLGVAAVAGSLVGLLAKAATVRAGGLRLRWAATARRSDIERTLPGAVRYLRALATGSDDRERMLRKVAERDAYGETGVAFERVLSRAALSGSLDAALRETARDTPSRDLLSPFLLKFREHASQGSEALGSYLRMESRMLSHRQDRARQRAGDFLELLAELFIVLLVLPALLVVVLTVVSVLAPGLSTPIPTPVGTTTPRAVAVYGAAAFALLVGAGAAALVADLRPAAQAAPSYERPGGLATLASVGSNPASAAVAFLPVGLLAAAGLFAVGAAPENAVLLGYAAYGIPVGLVAVRRARRDDAKDRELKDFVHAVAGRMSLGRPFPAAVAAVAEEVDNGALQSDVADLAFTLSLTSAGGEGDTRRAALERFTDAVGTPLAAQTTGLVTGALDVGGEAEEVFDALQQEVGRLHHARKSLRSSMLVYVAVGWTTALLIVGIVLAVNAHVLDGFAQLSSVSGTSGGVAIDPRAVDIERDRRRFYVVTQATMLACGWFAGVASRDRYEALLHSGALVVVCYLTFSVAGMGP</sequence>
<keyword evidence="4 6" id="KW-1133">Transmembrane helix</keyword>
<keyword evidence="3 6" id="KW-0812">Transmembrane</keyword>
<feature type="transmembrane region" description="Helical" evidence="6">
    <location>
        <begin position="59"/>
        <end position="81"/>
    </location>
</feature>
<dbReference type="PANTHER" id="PTHR35402">
    <property type="entry name" value="INTEGRAL MEMBRANE PROTEIN-RELATED"/>
    <property type="match status" value="1"/>
</dbReference>
<keyword evidence="2" id="KW-1003">Cell membrane</keyword>
<dbReference type="Proteomes" id="UP001596398">
    <property type="component" value="Unassembled WGS sequence"/>
</dbReference>
<dbReference type="InterPro" id="IPR018076">
    <property type="entry name" value="T2SS_GspF_dom"/>
</dbReference>
<dbReference type="InterPro" id="IPR056569">
    <property type="entry name" value="ArlJ-like"/>
</dbReference>
<evidence type="ECO:0000313" key="9">
    <source>
        <dbReference type="Proteomes" id="UP001596398"/>
    </source>
</evidence>
<reference evidence="8 9" key="1">
    <citation type="journal article" date="2019" name="Int. J. Syst. Evol. Microbiol.">
        <title>The Global Catalogue of Microorganisms (GCM) 10K type strain sequencing project: providing services to taxonomists for standard genome sequencing and annotation.</title>
        <authorList>
            <consortium name="The Broad Institute Genomics Platform"/>
            <consortium name="The Broad Institute Genome Sequencing Center for Infectious Disease"/>
            <person name="Wu L."/>
            <person name="Ma J."/>
        </authorList>
    </citation>
    <scope>NUCLEOTIDE SEQUENCE [LARGE SCALE GENOMIC DNA]</scope>
    <source>
        <strain evidence="8 9">DT85</strain>
    </source>
</reference>
<dbReference type="RefSeq" id="WP_276235685.1">
    <property type="nucleotide sequence ID" value="NZ_CP119802.1"/>
</dbReference>
<evidence type="ECO:0000256" key="1">
    <source>
        <dbReference type="ARBA" id="ARBA00004651"/>
    </source>
</evidence>
<feature type="transmembrane region" description="Helical" evidence="6">
    <location>
        <begin position="523"/>
        <end position="544"/>
    </location>
</feature>
<dbReference type="Pfam" id="PF00482">
    <property type="entry name" value="T2SSF"/>
    <property type="match status" value="1"/>
</dbReference>
<evidence type="ECO:0000256" key="3">
    <source>
        <dbReference type="ARBA" id="ARBA00022692"/>
    </source>
</evidence>
<evidence type="ECO:0000256" key="4">
    <source>
        <dbReference type="ARBA" id="ARBA00022989"/>
    </source>
</evidence>
<evidence type="ECO:0000256" key="2">
    <source>
        <dbReference type="ARBA" id="ARBA00022475"/>
    </source>
</evidence>
<keyword evidence="5 6" id="KW-0472">Membrane</keyword>
<name>A0ABD5ZMZ5_9EURY</name>
<feature type="transmembrane region" description="Helical" evidence="6">
    <location>
        <begin position="581"/>
        <end position="599"/>
    </location>
</feature>
<dbReference type="AlphaFoldDB" id="A0ABD5ZMZ5"/>
<feature type="transmembrane region" description="Helical" evidence="6">
    <location>
        <begin position="101"/>
        <end position="120"/>
    </location>
</feature>